<dbReference type="PIRSF" id="PIRSF000137">
    <property type="entry name" value="Alcohol_oxidase"/>
    <property type="match status" value="1"/>
</dbReference>
<dbReference type="SUPFAM" id="SSF51905">
    <property type="entry name" value="FAD/NAD(P)-binding domain"/>
    <property type="match status" value="1"/>
</dbReference>
<evidence type="ECO:0000313" key="5">
    <source>
        <dbReference type="EMBL" id="KAK7471156.1"/>
    </source>
</evidence>
<dbReference type="Pfam" id="PF05199">
    <property type="entry name" value="GMC_oxred_C"/>
    <property type="match status" value="1"/>
</dbReference>
<reference evidence="5 6" key="1">
    <citation type="submission" date="2024-01" db="EMBL/GenBank/DDBJ databases">
        <title>A draft genome for the cacao thread blight pathogen Marasmiellus scandens.</title>
        <authorList>
            <person name="Baruah I.K."/>
            <person name="Leung J."/>
            <person name="Bukari Y."/>
            <person name="Amoako-Attah I."/>
            <person name="Meinhardt L.W."/>
            <person name="Bailey B.A."/>
            <person name="Cohen S.P."/>
        </authorList>
    </citation>
    <scope>NUCLEOTIDE SEQUENCE [LARGE SCALE GENOMIC DNA]</scope>
    <source>
        <strain evidence="5 6">GH-19</strain>
    </source>
</reference>
<dbReference type="InterPro" id="IPR007867">
    <property type="entry name" value="GMC_OxRtase_C"/>
</dbReference>
<comment type="caution">
    <text evidence="5">The sequence shown here is derived from an EMBL/GenBank/DDBJ whole genome shotgun (WGS) entry which is preliminary data.</text>
</comment>
<name>A0ABR1K4A5_9AGAR</name>
<comment type="cofactor">
    <cofactor evidence="1">
        <name>FAD</name>
        <dbReference type="ChEBI" id="CHEBI:57692"/>
    </cofactor>
</comment>
<dbReference type="Pfam" id="PF00732">
    <property type="entry name" value="GMC_oxred_N"/>
    <property type="match status" value="1"/>
</dbReference>
<dbReference type="InterPro" id="IPR012132">
    <property type="entry name" value="GMC_OxRdtase"/>
</dbReference>
<dbReference type="PROSITE" id="PS00624">
    <property type="entry name" value="GMC_OXRED_2"/>
    <property type="match status" value="1"/>
</dbReference>
<dbReference type="Proteomes" id="UP001498398">
    <property type="component" value="Unassembled WGS sequence"/>
</dbReference>
<evidence type="ECO:0000256" key="3">
    <source>
        <dbReference type="SAM" id="MobiDB-lite"/>
    </source>
</evidence>
<dbReference type="InterPro" id="IPR000172">
    <property type="entry name" value="GMC_OxRdtase_N"/>
</dbReference>
<sequence>MSPFSHYPAKTAKDVASKEFDYIVVGGGTAGCVVASRISENSKHRVLLVERGPVVDSWLSNVPLVSSNFSDQKAPVYKWQSTPLEGLGGKTLTLVTGKALGGSTKINGLIYSRSVPGEYNAWEEAGRKNWGWSHVEPFFEKAENSLSHGGSPSRGTSGPWQNQSVKKEHFASVRTNVKVSAEYGIPLVKEANDPTAPTVVCTPLDATIDREKHRCSTDIAFLPRSLVAQRHNLTICPGTLCTSLDVKRTEDGRLKVVGVHLEAEADPTERYHVSARKEIILCAGAIATPQLLLLSGIGPEKHLKQVGVQVQKDLPGVGAHLQDHISVPIVFKAPLADSIEVLMGKPLTAVGQFLKYILNGKGILGQQVQQANIVLRSALLDDNSHLHSMEPAELDGHNPSNVPDIEIMFLPVNTTEQQFDGLAKSFGGFSYLCSVLRPKSIGSVQLSSLDPRQQPLCDVGTLSDAADRVPMHKSLRLALALASKVRASGYPLDDLLVPTGTDDKALDDFARDNIMSTYHYSSTCRMDDEEQMGVVDDELRVHGVQGLRIADASIFPKIPACHLQAPVVMIAERCAHFILNLS</sequence>
<evidence type="ECO:0000259" key="4">
    <source>
        <dbReference type="PROSITE" id="PS00624"/>
    </source>
</evidence>
<feature type="compositionally biased region" description="Polar residues" evidence="3">
    <location>
        <begin position="144"/>
        <end position="164"/>
    </location>
</feature>
<dbReference type="SUPFAM" id="SSF54373">
    <property type="entry name" value="FAD-linked reductases, C-terminal domain"/>
    <property type="match status" value="1"/>
</dbReference>
<accession>A0ABR1K4A5</accession>
<dbReference type="PANTHER" id="PTHR11552:SF219">
    <property type="entry name" value="GLUCOSE-METHANOL-CHOLINE OXIDOREDUCTASE N-TERMINAL DOMAIN-CONTAINING PROTEIN"/>
    <property type="match status" value="1"/>
</dbReference>
<gene>
    <name evidence="5" type="ORF">VKT23_002567</name>
</gene>
<feature type="region of interest" description="Disordered" evidence="3">
    <location>
        <begin position="143"/>
        <end position="165"/>
    </location>
</feature>
<proteinExistence type="inferred from homology"/>
<dbReference type="EMBL" id="JBANRG010000002">
    <property type="protein sequence ID" value="KAK7471156.1"/>
    <property type="molecule type" value="Genomic_DNA"/>
</dbReference>
<dbReference type="Gene3D" id="3.50.50.60">
    <property type="entry name" value="FAD/NAD(P)-binding domain"/>
    <property type="match status" value="1"/>
</dbReference>
<dbReference type="PANTHER" id="PTHR11552">
    <property type="entry name" value="GLUCOSE-METHANOL-CHOLINE GMC OXIDOREDUCTASE"/>
    <property type="match status" value="1"/>
</dbReference>
<dbReference type="Gene3D" id="3.30.560.10">
    <property type="entry name" value="Glucose Oxidase, domain 3"/>
    <property type="match status" value="1"/>
</dbReference>
<protein>
    <recommendedName>
        <fullName evidence="4">Glucose-methanol-choline oxidoreductase N-terminal domain-containing protein</fullName>
    </recommendedName>
</protein>
<dbReference type="InterPro" id="IPR036188">
    <property type="entry name" value="FAD/NAD-bd_sf"/>
</dbReference>
<feature type="domain" description="Glucose-methanol-choline oxidoreductase N-terminal" evidence="4">
    <location>
        <begin position="284"/>
        <end position="298"/>
    </location>
</feature>
<evidence type="ECO:0000256" key="1">
    <source>
        <dbReference type="ARBA" id="ARBA00001974"/>
    </source>
</evidence>
<keyword evidence="6" id="KW-1185">Reference proteome</keyword>
<evidence type="ECO:0000313" key="6">
    <source>
        <dbReference type="Proteomes" id="UP001498398"/>
    </source>
</evidence>
<organism evidence="5 6">
    <name type="scientific">Marasmiellus scandens</name>
    <dbReference type="NCBI Taxonomy" id="2682957"/>
    <lineage>
        <taxon>Eukaryota</taxon>
        <taxon>Fungi</taxon>
        <taxon>Dikarya</taxon>
        <taxon>Basidiomycota</taxon>
        <taxon>Agaricomycotina</taxon>
        <taxon>Agaricomycetes</taxon>
        <taxon>Agaricomycetidae</taxon>
        <taxon>Agaricales</taxon>
        <taxon>Marasmiineae</taxon>
        <taxon>Omphalotaceae</taxon>
        <taxon>Marasmiellus</taxon>
    </lineage>
</organism>
<comment type="similarity">
    <text evidence="2">Belongs to the GMC oxidoreductase family.</text>
</comment>
<evidence type="ECO:0000256" key="2">
    <source>
        <dbReference type="ARBA" id="ARBA00010790"/>
    </source>
</evidence>